<proteinExistence type="predicted"/>
<reference evidence="2" key="1">
    <citation type="journal article" date="2020" name="mSystems">
        <title>Genome- and Community-Level Interaction Insights into Carbon Utilization and Element Cycling Functions of Hydrothermarchaeota in Hydrothermal Sediment.</title>
        <authorList>
            <person name="Zhou Z."/>
            <person name="Liu Y."/>
            <person name="Xu W."/>
            <person name="Pan J."/>
            <person name="Luo Z.H."/>
            <person name="Li M."/>
        </authorList>
    </citation>
    <scope>NUCLEOTIDE SEQUENCE [LARGE SCALE GENOMIC DNA]</scope>
    <source>
        <strain evidence="2">HyVt-102</strain>
    </source>
</reference>
<sequence>MFAKTLLLLLGIGIGAYAVFCFKRGMVYMKGYTASREKNPGGFYLSLIIYLLFALVLIFFGIFGKVQG</sequence>
<keyword evidence="1" id="KW-0472">Membrane</keyword>
<evidence type="ECO:0000313" key="2">
    <source>
        <dbReference type="EMBL" id="HDI82336.1"/>
    </source>
</evidence>
<dbReference type="AlphaFoldDB" id="A0A7C0V9J9"/>
<dbReference type="EMBL" id="DQWE01000041">
    <property type="protein sequence ID" value="HDI82336.1"/>
    <property type="molecule type" value="Genomic_DNA"/>
</dbReference>
<evidence type="ECO:0000256" key="1">
    <source>
        <dbReference type="SAM" id="Phobius"/>
    </source>
</evidence>
<protein>
    <submittedName>
        <fullName evidence="2">Uncharacterized protein</fullName>
    </submittedName>
</protein>
<dbReference type="Proteomes" id="UP000885847">
    <property type="component" value="Unassembled WGS sequence"/>
</dbReference>
<keyword evidence="1" id="KW-0812">Transmembrane</keyword>
<name>A0A7C0V9J9_UNCW3</name>
<accession>A0A7C0V9J9</accession>
<feature type="transmembrane region" description="Helical" evidence="1">
    <location>
        <begin position="42"/>
        <end position="63"/>
    </location>
</feature>
<keyword evidence="1" id="KW-1133">Transmembrane helix</keyword>
<gene>
    <name evidence="2" type="ORF">ENF18_00920</name>
</gene>
<comment type="caution">
    <text evidence="2">The sequence shown here is derived from an EMBL/GenBank/DDBJ whole genome shotgun (WGS) entry which is preliminary data.</text>
</comment>
<organism evidence="2">
    <name type="scientific">candidate division WOR-3 bacterium</name>
    <dbReference type="NCBI Taxonomy" id="2052148"/>
    <lineage>
        <taxon>Bacteria</taxon>
        <taxon>Bacteria division WOR-3</taxon>
    </lineage>
</organism>